<dbReference type="Proteomes" id="UP000541558">
    <property type="component" value="Unassembled WGS sequence"/>
</dbReference>
<dbReference type="GO" id="GO:0008270">
    <property type="term" value="F:zinc ion binding"/>
    <property type="evidence" value="ECO:0007669"/>
    <property type="project" value="UniProtKB-KW"/>
</dbReference>
<evidence type="ECO:0000256" key="4">
    <source>
        <dbReference type="PROSITE-ProRule" id="PRU00134"/>
    </source>
</evidence>
<dbReference type="PROSITE" id="PS01360">
    <property type="entry name" value="ZF_MYND_1"/>
    <property type="match status" value="1"/>
</dbReference>
<reference evidence="6 7" key="1">
    <citation type="journal article" date="2020" name="ISME J.">
        <title>Uncovering the hidden diversity of litter-decomposition mechanisms in mushroom-forming fungi.</title>
        <authorList>
            <person name="Floudas D."/>
            <person name="Bentzer J."/>
            <person name="Ahren D."/>
            <person name="Johansson T."/>
            <person name="Persson P."/>
            <person name="Tunlid A."/>
        </authorList>
    </citation>
    <scope>NUCLEOTIDE SEQUENCE [LARGE SCALE GENOMIC DNA]</scope>
    <source>
        <strain evidence="6 7">CBS 175.51</strain>
    </source>
</reference>
<dbReference type="Pfam" id="PF01753">
    <property type="entry name" value="zf-MYND"/>
    <property type="match status" value="1"/>
</dbReference>
<dbReference type="InterPro" id="IPR002893">
    <property type="entry name" value="Znf_MYND"/>
</dbReference>
<evidence type="ECO:0000256" key="3">
    <source>
        <dbReference type="ARBA" id="ARBA00022833"/>
    </source>
</evidence>
<comment type="caution">
    <text evidence="6">The sequence shown here is derived from an EMBL/GenBank/DDBJ whole genome shotgun (WGS) entry which is preliminary data.</text>
</comment>
<evidence type="ECO:0000256" key="2">
    <source>
        <dbReference type="ARBA" id="ARBA00022771"/>
    </source>
</evidence>
<keyword evidence="7" id="KW-1185">Reference proteome</keyword>
<feature type="domain" description="MYND-type" evidence="5">
    <location>
        <begin position="483"/>
        <end position="530"/>
    </location>
</feature>
<dbReference type="OrthoDB" id="432970at2759"/>
<dbReference type="AlphaFoldDB" id="A0A8H5FLK5"/>
<evidence type="ECO:0000256" key="1">
    <source>
        <dbReference type="ARBA" id="ARBA00022723"/>
    </source>
</evidence>
<sequence>MPSPRPIYSPFPQRIPAHVLTAARDGPAPSVAKLISGLTHDNYTLEVVDLILLPLHPDNRTPPPPRPRNLHRMDPAEEQRLLKQLQQHRVRGGKALYCATEGLMSLLPSCPPDKREATITKILPQLDNLLEWYIYFLKGQIPQSSGDDSNVEYRNPSRPCTALLHLIAVDTSFNDRLLNSDLTDKVVAYAIAAWAARGPRTNEAYISFVMGHDKCPITQLLSTFLSSDDGRQRVFDAICYKPLYESKALRAMVIEGAVSRCRSVAQLSRKSVEDDLKVSPPGGRKKVPAVQAVLEYLHTLLIVVQKFSEDLVISRELMRSDFFEAICRALLVWVKKCRRGHEEAVPKQRAFIALAGIQGMIVLQSQRSATLWRLSACAVEGTVRGGYVELLVEGMLANPSKDAPDSKVILDTLELLKLQSGMHPSLAGPLSWRMRELYGDNYYNSSSVGLEKSSTYHKKWCSMAFDVLAASFSLDNGEFGRNTLICDNMKCPGDRRRFSPSLTCSNCHSMIYCSHECQKEDWSALHRDECAPARREYYQARHCDKPHYTQAKRKFHAVYTARRADWATMGLGDILHQEDIGVATQTPKAQPAIIELSLWRNLIHTIEEYIQLRGLSMQSNNEVPQYHLDKRICALLSSFTKEDADMGIRLVEGAYQFGNRTIFILAKLQEIPGEEAHAHELLYSIMKFDS</sequence>
<dbReference type="PROSITE" id="PS50865">
    <property type="entry name" value="ZF_MYND_2"/>
    <property type="match status" value="1"/>
</dbReference>
<name>A0A8H5FLK5_9AGAR</name>
<keyword evidence="3" id="KW-0862">Zinc</keyword>
<proteinExistence type="predicted"/>
<gene>
    <name evidence="6" type="ORF">D9611_005875</name>
</gene>
<organism evidence="6 7">
    <name type="scientific">Ephemerocybe angulata</name>
    <dbReference type="NCBI Taxonomy" id="980116"/>
    <lineage>
        <taxon>Eukaryota</taxon>
        <taxon>Fungi</taxon>
        <taxon>Dikarya</taxon>
        <taxon>Basidiomycota</taxon>
        <taxon>Agaricomycotina</taxon>
        <taxon>Agaricomycetes</taxon>
        <taxon>Agaricomycetidae</taxon>
        <taxon>Agaricales</taxon>
        <taxon>Agaricineae</taxon>
        <taxon>Psathyrellaceae</taxon>
        <taxon>Ephemerocybe</taxon>
    </lineage>
</organism>
<keyword evidence="2 4" id="KW-0863">Zinc-finger</keyword>
<dbReference type="EMBL" id="JAACJK010000002">
    <property type="protein sequence ID" value="KAF5341112.1"/>
    <property type="molecule type" value="Genomic_DNA"/>
</dbReference>
<evidence type="ECO:0000313" key="6">
    <source>
        <dbReference type="EMBL" id="KAF5341112.1"/>
    </source>
</evidence>
<keyword evidence="1" id="KW-0479">Metal-binding</keyword>
<dbReference type="Gene3D" id="6.10.140.2220">
    <property type="match status" value="1"/>
</dbReference>
<protein>
    <recommendedName>
        <fullName evidence="5">MYND-type domain-containing protein</fullName>
    </recommendedName>
</protein>
<dbReference type="SUPFAM" id="SSF144232">
    <property type="entry name" value="HIT/MYND zinc finger-like"/>
    <property type="match status" value="1"/>
</dbReference>
<evidence type="ECO:0000313" key="7">
    <source>
        <dbReference type="Proteomes" id="UP000541558"/>
    </source>
</evidence>
<evidence type="ECO:0000259" key="5">
    <source>
        <dbReference type="PROSITE" id="PS50865"/>
    </source>
</evidence>
<accession>A0A8H5FLK5</accession>